<reference evidence="1" key="1">
    <citation type="submission" date="2023-04" db="EMBL/GenBank/DDBJ databases">
        <title>Draft Genome sequencing of Naganishia species isolated from polar environments using Oxford Nanopore Technology.</title>
        <authorList>
            <person name="Leo P."/>
            <person name="Venkateswaran K."/>
        </authorList>
    </citation>
    <scope>NUCLEOTIDE SEQUENCE</scope>
    <source>
        <strain evidence="1">MNA-CCFEE 5262</strain>
    </source>
</reference>
<sequence length="571" mass="63721">MVSDHTRRDPLRASGDANANMMLSPPRQQAVYMPESPVTTGDKRIRQRKESEAQQADRKRVILGHAFGKSNSHSRPPRAANRKRTLLLNETDAERRKREKESVEAWRAWAAACVASNYITPRRSLPRAHMAQDTPTRGKSDKSGRYPPSRGASPRTSQQLAMHVNDTEAPLKVESPDLGRTRSLERPFLPDIHGDWKTRPTSRRPSLRQAYTAGVEVSIRFLGPEAVEPPVQLFETEGPPNYLLALRNRLASSIIRTVLLELVHAVACYLEALSAITAKDQEGEQRQSSDTFCDEAVRRARRVGALDTSPVGDRDFWRDEVRELWLDLECVAGKPRYIRSIYQRGGYDKDDALEAFGTRDEEYPRLLVDLEELMWGGLEPPEDEIPYAWEVEEMLKSTGQQERSLSVGESGSVGGSRRASANSQALSTSHFSGRRRMQSVWTNDFLSALQEGDDTDAPIHPLATEPVKPLDFSELGDDWTSSCPGVKLVPGLTTLDLDLNQLQVDPLLPSRRRSSLEASPSRAPSRRGSSRTGQSGNDGAGVSGKTKEQLAEEGRARFEAWRASRQVQPLK</sequence>
<proteinExistence type="predicted"/>
<name>A0ACC2WRJ8_9TREE</name>
<protein>
    <submittedName>
        <fullName evidence="1">Uncharacterized protein</fullName>
    </submittedName>
</protein>
<evidence type="ECO:0000313" key="2">
    <source>
        <dbReference type="Proteomes" id="UP001230649"/>
    </source>
</evidence>
<gene>
    <name evidence="1" type="ORF">QFC20_001543</name>
</gene>
<dbReference type="EMBL" id="JASBWS010000009">
    <property type="protein sequence ID" value="KAJ9114400.1"/>
    <property type="molecule type" value="Genomic_DNA"/>
</dbReference>
<organism evidence="1 2">
    <name type="scientific">Naganishia adeliensis</name>
    <dbReference type="NCBI Taxonomy" id="92952"/>
    <lineage>
        <taxon>Eukaryota</taxon>
        <taxon>Fungi</taxon>
        <taxon>Dikarya</taxon>
        <taxon>Basidiomycota</taxon>
        <taxon>Agaricomycotina</taxon>
        <taxon>Tremellomycetes</taxon>
        <taxon>Filobasidiales</taxon>
        <taxon>Filobasidiaceae</taxon>
        <taxon>Naganishia</taxon>
    </lineage>
</organism>
<dbReference type="Proteomes" id="UP001230649">
    <property type="component" value="Unassembled WGS sequence"/>
</dbReference>
<comment type="caution">
    <text evidence="1">The sequence shown here is derived from an EMBL/GenBank/DDBJ whole genome shotgun (WGS) entry which is preliminary data.</text>
</comment>
<keyword evidence="2" id="KW-1185">Reference proteome</keyword>
<accession>A0ACC2WRJ8</accession>
<evidence type="ECO:0000313" key="1">
    <source>
        <dbReference type="EMBL" id="KAJ9114400.1"/>
    </source>
</evidence>